<dbReference type="EMBL" id="OX465080">
    <property type="protein sequence ID" value="CAI9282330.1"/>
    <property type="molecule type" value="Genomic_DNA"/>
</dbReference>
<evidence type="ECO:0000313" key="3">
    <source>
        <dbReference type="Proteomes" id="UP001177003"/>
    </source>
</evidence>
<accession>A0AA35YY50</accession>
<protein>
    <submittedName>
        <fullName evidence="2">Uncharacterized protein</fullName>
    </submittedName>
</protein>
<keyword evidence="3" id="KW-1185">Reference proteome</keyword>
<dbReference type="PANTHER" id="PTHR46975:SF2">
    <property type="entry name" value="PROTEIN SWEETIE"/>
    <property type="match status" value="1"/>
</dbReference>
<feature type="region of interest" description="Disordered" evidence="1">
    <location>
        <begin position="265"/>
        <end position="286"/>
    </location>
</feature>
<proteinExistence type="predicted"/>
<dbReference type="Gene3D" id="2.20.25.100">
    <property type="entry name" value="Zn-binding ribosomal proteins"/>
    <property type="match status" value="1"/>
</dbReference>
<sequence>MVLPNDVDLLNPPDELAKRNQKLKRLVQSPNSFFMDFKCQKLLRCYYLKRYKGILVKCIVGRDSICMDGTWVFLSSEDGYIDFLLKGILARYLQDARLVVSEVSSVHLVVFEVRSESALTLRALAEIDPTCVGGLVNYGITTLKALRENVSFEKEDSFCKRAARKLLLEFKSDSFSKATVSDGTIIIVLGDAQTCYIVNVVREENEKAVRLPPSISIEIYQEIKESVQSDSRNLRQEYHKITDISLVTTSHHRRTTVEHPQNPVATTHRTVTTSHHRKTTVEANPEKSRYHCKSAIHFRCKLVKSGHKLAETRVRATVARDEFKRRRNKAVTKVQVDLE</sequence>
<dbReference type="PANTHER" id="PTHR46975">
    <property type="entry name" value="PROTEIN SWEETIE"/>
    <property type="match status" value="1"/>
</dbReference>
<name>A0AA35YY50_LACSI</name>
<gene>
    <name evidence="2" type="ORF">LSALG_LOCUS21975</name>
</gene>
<evidence type="ECO:0000313" key="2">
    <source>
        <dbReference type="EMBL" id="CAI9282330.1"/>
    </source>
</evidence>
<dbReference type="Proteomes" id="UP001177003">
    <property type="component" value="Chromosome 4"/>
</dbReference>
<dbReference type="InterPro" id="IPR023407">
    <property type="entry name" value="Ribosomal_eS27_Zn-bd_dom_sf"/>
</dbReference>
<reference evidence="2" key="1">
    <citation type="submission" date="2023-04" db="EMBL/GenBank/DDBJ databases">
        <authorList>
            <person name="Vijverberg K."/>
            <person name="Xiong W."/>
            <person name="Schranz E."/>
        </authorList>
    </citation>
    <scope>NUCLEOTIDE SEQUENCE</scope>
</reference>
<dbReference type="AlphaFoldDB" id="A0AA35YY50"/>
<evidence type="ECO:0000256" key="1">
    <source>
        <dbReference type="SAM" id="MobiDB-lite"/>
    </source>
</evidence>
<organism evidence="2 3">
    <name type="scientific">Lactuca saligna</name>
    <name type="common">Willowleaf lettuce</name>
    <dbReference type="NCBI Taxonomy" id="75948"/>
    <lineage>
        <taxon>Eukaryota</taxon>
        <taxon>Viridiplantae</taxon>
        <taxon>Streptophyta</taxon>
        <taxon>Embryophyta</taxon>
        <taxon>Tracheophyta</taxon>
        <taxon>Spermatophyta</taxon>
        <taxon>Magnoliopsida</taxon>
        <taxon>eudicotyledons</taxon>
        <taxon>Gunneridae</taxon>
        <taxon>Pentapetalae</taxon>
        <taxon>asterids</taxon>
        <taxon>campanulids</taxon>
        <taxon>Asterales</taxon>
        <taxon>Asteraceae</taxon>
        <taxon>Cichorioideae</taxon>
        <taxon>Cichorieae</taxon>
        <taxon>Lactucinae</taxon>
        <taxon>Lactuca</taxon>
    </lineage>
</organism>
<dbReference type="InterPro" id="IPR044218">
    <property type="entry name" value="SWEETIE"/>
</dbReference>
<dbReference type="GO" id="GO:0005975">
    <property type="term" value="P:carbohydrate metabolic process"/>
    <property type="evidence" value="ECO:0007669"/>
    <property type="project" value="InterPro"/>
</dbReference>